<evidence type="ECO:0000256" key="2">
    <source>
        <dbReference type="ARBA" id="ARBA00022801"/>
    </source>
</evidence>
<feature type="domain" description="Mannosylglycerate hydrolase MGH1-like glycoside hydrolase" evidence="5">
    <location>
        <begin position="85"/>
        <end position="478"/>
    </location>
</feature>
<feature type="region of interest" description="Disordered" evidence="4">
    <location>
        <begin position="1"/>
        <end position="54"/>
    </location>
</feature>
<dbReference type="AlphaFoldDB" id="A0A1C4ZU52"/>
<dbReference type="Proteomes" id="UP000198864">
    <property type="component" value="Unassembled WGS sequence"/>
</dbReference>
<evidence type="ECO:0000256" key="3">
    <source>
        <dbReference type="ARBA" id="ARBA00023295"/>
    </source>
</evidence>
<proteinExistence type="inferred from homology"/>
<dbReference type="PANTHER" id="PTHR10412:SF11">
    <property type="entry name" value="MANNOSYL-OLIGOSACCHARIDE GLUCOSIDASE"/>
    <property type="match status" value="1"/>
</dbReference>
<evidence type="ECO:0000313" key="6">
    <source>
        <dbReference type="EMBL" id="SCF36475.1"/>
    </source>
</evidence>
<name>A0A1C4ZU52_9ACTN</name>
<dbReference type="GO" id="GO:0004573">
    <property type="term" value="F:Glc3Man9GlcNAc2 oligosaccharide glucosidase activity"/>
    <property type="evidence" value="ECO:0007669"/>
    <property type="project" value="InterPro"/>
</dbReference>
<feature type="compositionally biased region" description="Low complexity" evidence="4">
    <location>
        <begin position="36"/>
        <end position="54"/>
    </location>
</feature>
<dbReference type="Pfam" id="PF22422">
    <property type="entry name" value="MGH1-like_GH"/>
    <property type="match status" value="1"/>
</dbReference>
<dbReference type="InterPro" id="IPR012341">
    <property type="entry name" value="6hp_glycosidase-like_sf"/>
</dbReference>
<evidence type="ECO:0000256" key="1">
    <source>
        <dbReference type="ARBA" id="ARBA00010833"/>
    </source>
</evidence>
<dbReference type="STRING" id="285676.GA0070561_5803"/>
<dbReference type="GO" id="GO:0006487">
    <property type="term" value="P:protein N-linked glycosylation"/>
    <property type="evidence" value="ECO:0007669"/>
    <property type="project" value="TreeGrafter"/>
</dbReference>
<evidence type="ECO:0000256" key="4">
    <source>
        <dbReference type="SAM" id="MobiDB-lite"/>
    </source>
</evidence>
<sequence>MSADAGPTSVDATADAGPTSVDATADAGPTSVGVPADGIGDAGATSADAAGTGGPADAAGLRRLAVDTLDANWEHDHTVPSRTLYPHQWSWDSAFIAIGLAQVRPDRAWRELASLFRAQWADGRVPHIVFNPALRIGAYFPGPEMWRSADVPGAPTVATSGLVQPPVHALAALLAYRRAPDPTALAALRRLYPALVAQQRYLADRRDVAGDGLVCIVHPWESGLDNSPAWDEPMAAVPAEAAVMRAYRRHDTTHADAAHRPTDLDYARYLAIVAAYRDHGYSDRDLAAGHPFLVECPLFNAAFGAAEHALAEIAALVGDDPGPHRARAARITDALLRRLYDPDTGTFQPRDLRTDRLVSARTVLGLTPLILPDLPTRQADALVVEARSARFGVARLMDRPLPTYDRTAPDFEPLRYWRGPSWLNIGWLVRRGLLGHGHPELAAGLRRSMIGLVAGAGCHEYFHPDTGAGLGSPAFSWTAALLLDLLAD</sequence>
<organism evidence="6 7">
    <name type="scientific">Micromonospora saelicesensis</name>
    <dbReference type="NCBI Taxonomy" id="285676"/>
    <lineage>
        <taxon>Bacteria</taxon>
        <taxon>Bacillati</taxon>
        <taxon>Actinomycetota</taxon>
        <taxon>Actinomycetes</taxon>
        <taxon>Micromonosporales</taxon>
        <taxon>Micromonosporaceae</taxon>
        <taxon>Micromonospora</taxon>
    </lineage>
</organism>
<evidence type="ECO:0000313" key="7">
    <source>
        <dbReference type="Proteomes" id="UP000198864"/>
    </source>
</evidence>
<dbReference type="SUPFAM" id="SSF48208">
    <property type="entry name" value="Six-hairpin glycosidases"/>
    <property type="match status" value="1"/>
</dbReference>
<gene>
    <name evidence="6" type="ORF">GA0070561_5803</name>
</gene>
<keyword evidence="3" id="KW-0326">Glycosidase</keyword>
<dbReference type="Gene3D" id="1.50.10.10">
    <property type="match status" value="1"/>
</dbReference>
<evidence type="ECO:0000259" key="5">
    <source>
        <dbReference type="Pfam" id="PF22422"/>
    </source>
</evidence>
<dbReference type="PANTHER" id="PTHR10412">
    <property type="entry name" value="MANNOSYL-OLIGOSACCHARIDE GLUCOSIDASE"/>
    <property type="match status" value="1"/>
</dbReference>
<reference evidence="6 7" key="1">
    <citation type="submission" date="2016-06" db="EMBL/GenBank/DDBJ databases">
        <authorList>
            <person name="Kjaerup R.B."/>
            <person name="Dalgaard T.S."/>
            <person name="Juul-Madsen H.R."/>
        </authorList>
    </citation>
    <scope>NUCLEOTIDE SEQUENCE [LARGE SCALE GENOMIC DNA]</scope>
    <source>
        <strain evidence="6 7">DSM 44871</strain>
    </source>
</reference>
<protein>
    <recommendedName>
        <fullName evidence="5">Mannosylglycerate hydrolase MGH1-like glycoside hydrolase domain-containing protein</fullName>
    </recommendedName>
</protein>
<dbReference type="EMBL" id="FMCR01000007">
    <property type="protein sequence ID" value="SCF36475.1"/>
    <property type="molecule type" value="Genomic_DNA"/>
</dbReference>
<accession>A0A1C4ZU52</accession>
<comment type="similarity">
    <text evidence="1">Belongs to the glycosyl hydrolase 63 family.</text>
</comment>
<dbReference type="InterPro" id="IPR054491">
    <property type="entry name" value="MGH1-like_GH"/>
</dbReference>
<dbReference type="InterPro" id="IPR008928">
    <property type="entry name" value="6-hairpin_glycosidase_sf"/>
</dbReference>
<dbReference type="GO" id="GO:0009311">
    <property type="term" value="P:oligosaccharide metabolic process"/>
    <property type="evidence" value="ECO:0007669"/>
    <property type="project" value="InterPro"/>
</dbReference>
<keyword evidence="2" id="KW-0378">Hydrolase</keyword>
<dbReference type="InterPro" id="IPR004888">
    <property type="entry name" value="Glycoside_hydrolase_63"/>
</dbReference>